<reference evidence="8" key="1">
    <citation type="journal article" date="2019" name="Int. J. Syst. Evol. Microbiol.">
        <title>The Global Catalogue of Microorganisms (GCM) 10K type strain sequencing project: providing services to taxonomists for standard genome sequencing and annotation.</title>
        <authorList>
            <consortium name="The Broad Institute Genomics Platform"/>
            <consortium name="The Broad Institute Genome Sequencing Center for Infectious Disease"/>
            <person name="Wu L."/>
            <person name="Ma J."/>
        </authorList>
    </citation>
    <scope>NUCLEOTIDE SEQUENCE [LARGE SCALE GENOMIC DNA]</scope>
    <source>
        <strain evidence="8">CCUG 48884</strain>
    </source>
</reference>
<evidence type="ECO:0000256" key="4">
    <source>
        <dbReference type="ARBA" id="ARBA00023136"/>
    </source>
</evidence>
<dbReference type="InterPro" id="IPR007016">
    <property type="entry name" value="O-antigen_ligase-rel_domated"/>
</dbReference>
<dbReference type="EMBL" id="JBHTMC010000010">
    <property type="protein sequence ID" value="MFD1263117.1"/>
    <property type="molecule type" value="Genomic_DNA"/>
</dbReference>
<evidence type="ECO:0000313" key="8">
    <source>
        <dbReference type="Proteomes" id="UP001597158"/>
    </source>
</evidence>
<dbReference type="Pfam" id="PF04932">
    <property type="entry name" value="Wzy_C"/>
    <property type="match status" value="1"/>
</dbReference>
<evidence type="ECO:0000313" key="7">
    <source>
        <dbReference type="EMBL" id="MFD1263117.1"/>
    </source>
</evidence>
<evidence type="ECO:0000259" key="6">
    <source>
        <dbReference type="Pfam" id="PF04932"/>
    </source>
</evidence>
<dbReference type="RefSeq" id="WP_277834044.1">
    <property type="nucleotide sequence ID" value="NZ_JARQZE010000010.1"/>
</dbReference>
<keyword evidence="2 5" id="KW-0812">Transmembrane</keyword>
<evidence type="ECO:0000256" key="5">
    <source>
        <dbReference type="SAM" id="Phobius"/>
    </source>
</evidence>
<organism evidence="7 8">
    <name type="scientific">Thauera mechernichensis</name>
    <dbReference type="NCBI Taxonomy" id="82788"/>
    <lineage>
        <taxon>Bacteria</taxon>
        <taxon>Pseudomonadati</taxon>
        <taxon>Pseudomonadota</taxon>
        <taxon>Betaproteobacteria</taxon>
        <taxon>Rhodocyclales</taxon>
        <taxon>Zoogloeaceae</taxon>
        <taxon>Thauera</taxon>
    </lineage>
</organism>
<dbReference type="GO" id="GO:0016874">
    <property type="term" value="F:ligase activity"/>
    <property type="evidence" value="ECO:0007669"/>
    <property type="project" value="UniProtKB-KW"/>
</dbReference>
<dbReference type="PANTHER" id="PTHR37422:SF17">
    <property type="entry name" value="O-ANTIGEN LIGASE"/>
    <property type="match status" value="1"/>
</dbReference>
<proteinExistence type="predicted"/>
<keyword evidence="3 5" id="KW-1133">Transmembrane helix</keyword>
<feature type="domain" description="O-antigen ligase-related" evidence="6">
    <location>
        <begin position="207"/>
        <end position="343"/>
    </location>
</feature>
<dbReference type="Proteomes" id="UP001597158">
    <property type="component" value="Unassembled WGS sequence"/>
</dbReference>
<keyword evidence="7" id="KW-0436">Ligase</keyword>
<feature type="transmembrane region" description="Helical" evidence="5">
    <location>
        <begin position="222"/>
        <end position="237"/>
    </location>
</feature>
<feature type="transmembrane region" description="Helical" evidence="5">
    <location>
        <begin position="244"/>
        <end position="262"/>
    </location>
</feature>
<feature type="transmembrane region" description="Helical" evidence="5">
    <location>
        <begin position="366"/>
        <end position="397"/>
    </location>
</feature>
<evidence type="ECO:0000256" key="2">
    <source>
        <dbReference type="ARBA" id="ARBA00022692"/>
    </source>
</evidence>
<dbReference type="InterPro" id="IPR051533">
    <property type="entry name" value="WaaL-like"/>
</dbReference>
<dbReference type="PANTHER" id="PTHR37422">
    <property type="entry name" value="TEICHURONIC ACID BIOSYNTHESIS PROTEIN TUAE"/>
    <property type="match status" value="1"/>
</dbReference>
<evidence type="ECO:0000256" key="3">
    <source>
        <dbReference type="ARBA" id="ARBA00022989"/>
    </source>
</evidence>
<comment type="subcellular location">
    <subcellularLocation>
        <location evidence="1">Membrane</location>
        <topology evidence="1">Multi-pass membrane protein</topology>
    </subcellularLocation>
</comment>
<name>A0ABW3WAS3_9RHOO</name>
<evidence type="ECO:0000256" key="1">
    <source>
        <dbReference type="ARBA" id="ARBA00004141"/>
    </source>
</evidence>
<feature type="transmembrane region" description="Helical" evidence="5">
    <location>
        <begin position="12"/>
        <end position="31"/>
    </location>
</feature>
<feature type="transmembrane region" description="Helical" evidence="5">
    <location>
        <begin position="330"/>
        <end position="354"/>
    </location>
</feature>
<protein>
    <submittedName>
        <fullName evidence="7">O-antigen ligase family protein</fullName>
    </submittedName>
</protein>
<dbReference type="PROSITE" id="PS51257">
    <property type="entry name" value="PROKAR_LIPOPROTEIN"/>
    <property type="match status" value="1"/>
</dbReference>
<feature type="transmembrane region" description="Helical" evidence="5">
    <location>
        <begin position="59"/>
        <end position="77"/>
    </location>
</feature>
<keyword evidence="4 5" id="KW-0472">Membrane</keyword>
<sequence>MKTKSARENPLLILSYIFIASCIILPSGSIYSVNVKTILSASLFLTAALLIAREKSSLFFVLTPIALANFLLFYFIIAITNSTPTKDSLSQTVAILATFSSIYLPLYFFKRTENKQIGIFVAITYSFGFVCALKVVLEVLMLSGIGLVQAKDFLDEIFGVSFIGLDAGLFYRIHFPSDYLAPVVLYALINAKHFDIRIQPLPKAMLLSLTIISIILSYSRFLWAYSIITALIAILTVSNVQKKFFVLAFIATGILLFLPAFGEKLYSFIATRYAGAYAESSDFTRHQMLDALIDGIDAKPILGWGLGSGAPGYTNIEQIPWYFEIQWLGLALQFGLIGILLILAILIVSLAIMLKGRVTPTKMGLVGVYLIWLSLGFFNGFMLTSVGGVIFLAFISLSASPNPRQTY</sequence>
<feature type="transmembrane region" description="Helical" evidence="5">
    <location>
        <begin position="89"/>
        <end position="108"/>
    </location>
</feature>
<keyword evidence="8" id="KW-1185">Reference proteome</keyword>
<gene>
    <name evidence="7" type="ORF">ACFQ4M_05930</name>
</gene>
<accession>A0ABW3WAS3</accession>
<feature type="transmembrane region" description="Helical" evidence="5">
    <location>
        <begin position="37"/>
        <end position="52"/>
    </location>
</feature>
<feature type="transmembrane region" description="Helical" evidence="5">
    <location>
        <begin position="120"/>
        <end position="149"/>
    </location>
</feature>
<comment type="caution">
    <text evidence="7">The sequence shown here is derived from an EMBL/GenBank/DDBJ whole genome shotgun (WGS) entry which is preliminary data.</text>
</comment>